<sequence>MTAWRAFTLHGEVYDLTHLHPRRVNVMQPGRNALPPRHYAVHVVFGLHCFTRSSKPGEVVEPDWHYADSRETRVFCLTRWHHSKRLPAIIDNLALRPCYHTGRGNFFVVEFVDETATTRQYEIYFAASRAPERGVVNLYVQSAYIRDDTHANRPRRKPIRLHVILFNTLAGKPIRMPP</sequence>
<dbReference type="Proteomes" id="UP000270411">
    <property type="component" value="Chromosome 1"/>
</dbReference>
<organism evidence="1 2">
    <name type="scientific">Cupriavidus pauculus</name>
    <dbReference type="NCBI Taxonomy" id="82633"/>
    <lineage>
        <taxon>Bacteria</taxon>
        <taxon>Pseudomonadati</taxon>
        <taxon>Pseudomonadota</taxon>
        <taxon>Betaproteobacteria</taxon>
        <taxon>Burkholderiales</taxon>
        <taxon>Burkholderiaceae</taxon>
        <taxon>Cupriavidus</taxon>
    </lineage>
</organism>
<proteinExistence type="predicted"/>
<dbReference type="AlphaFoldDB" id="A0A3G8GYA4"/>
<name>A0A3G8GYA4_9BURK</name>
<dbReference type="KEGG" id="cpau:EHF44_06975"/>
<dbReference type="EMBL" id="CP033969">
    <property type="protein sequence ID" value="AZG13203.1"/>
    <property type="molecule type" value="Genomic_DNA"/>
</dbReference>
<evidence type="ECO:0008006" key="3">
    <source>
        <dbReference type="Google" id="ProtNLM"/>
    </source>
</evidence>
<gene>
    <name evidence="1" type="ORF">EHF44_06975</name>
</gene>
<dbReference type="RefSeq" id="WP_124683065.1">
    <property type="nucleotide sequence ID" value="NZ_CP033969.1"/>
</dbReference>
<dbReference type="OrthoDB" id="63182at2"/>
<protein>
    <recommendedName>
        <fullName evidence="3">Heat-shock protein</fullName>
    </recommendedName>
</protein>
<accession>A0A3G8GYA4</accession>
<reference evidence="2" key="1">
    <citation type="submission" date="2018-11" db="EMBL/GenBank/DDBJ databases">
        <title>FDA dAtabase for Regulatory Grade micrObial Sequences (FDA-ARGOS): Supporting development and validation of Infectious Disease Dx tests.</title>
        <authorList>
            <person name="Goldberg B."/>
            <person name="Campos J."/>
            <person name="Tallon L."/>
            <person name="Sadzewicz L."/>
            <person name="Zhao X."/>
            <person name="Vavikolanu K."/>
            <person name="Mehta A."/>
            <person name="Aluvathingal J."/>
            <person name="Nadendla S."/>
            <person name="Geyer C."/>
            <person name="Nandy P."/>
            <person name="Yan Y."/>
            <person name="Sichtig H."/>
        </authorList>
    </citation>
    <scope>NUCLEOTIDE SEQUENCE [LARGE SCALE GENOMIC DNA]</scope>
    <source>
        <strain evidence="2">FDAARGOS_614</strain>
    </source>
</reference>
<evidence type="ECO:0000313" key="2">
    <source>
        <dbReference type="Proteomes" id="UP000270411"/>
    </source>
</evidence>
<evidence type="ECO:0000313" key="1">
    <source>
        <dbReference type="EMBL" id="AZG13203.1"/>
    </source>
</evidence>